<evidence type="ECO:0000313" key="1">
    <source>
        <dbReference type="EMBL" id="TLG99004.1"/>
    </source>
</evidence>
<dbReference type="AlphaFoldDB" id="A0A4U8UHQ4"/>
<organism evidence="1 2">
    <name type="scientific">Bizionia argentinensis JUB59</name>
    <dbReference type="NCBI Taxonomy" id="1046627"/>
    <lineage>
        <taxon>Bacteria</taxon>
        <taxon>Pseudomonadati</taxon>
        <taxon>Bacteroidota</taxon>
        <taxon>Flavobacteriia</taxon>
        <taxon>Flavobacteriales</taxon>
        <taxon>Flavobacteriaceae</taxon>
        <taxon>Bizionia</taxon>
    </lineage>
</organism>
<sequence>MKKPYTLFIKDNELILNNRWTQKRNLNELTQIQFDRFSKNLKLDFKSKSTVTIKTVEYNVEDIEKLLEIMIEKSENNVFIPQNYESKIKKTAANT</sequence>
<accession>A0A4U8UHQ4</accession>
<protein>
    <submittedName>
        <fullName evidence="1">Uncharacterized protein</fullName>
    </submittedName>
</protein>
<comment type="caution">
    <text evidence="1">The sequence shown here is derived from an EMBL/GenBank/DDBJ whole genome shotgun (WGS) entry which is preliminary data.</text>
</comment>
<dbReference type="EMBL" id="AFXZ01000054">
    <property type="protein sequence ID" value="TLG99004.1"/>
    <property type="molecule type" value="Genomic_DNA"/>
</dbReference>
<feature type="non-terminal residue" evidence="1">
    <location>
        <position position="95"/>
    </location>
</feature>
<reference evidence="1 2" key="1">
    <citation type="journal article" date="2008" name="Int. J. Syst. Evol. Microbiol.">
        <title>Bizionia argentinensis sp. nov., isolated from surface marine water in Antarctica.</title>
        <authorList>
            <person name="Bercovich A."/>
            <person name="Vazquez S.C."/>
            <person name="Yankilevich P."/>
            <person name="Coria S.H."/>
            <person name="Foti M."/>
            <person name="Hernandez E."/>
            <person name="Vidal A."/>
            <person name="Ruberto L."/>
            <person name="Melo C."/>
            <person name="Marenssi S."/>
            <person name="Criscuolo M."/>
            <person name="Memoli M."/>
            <person name="Arguelles M."/>
            <person name="Mac Cormack W.P."/>
        </authorList>
    </citation>
    <scope>NUCLEOTIDE SEQUENCE [LARGE SCALE GENOMIC DNA]</scope>
    <source>
        <strain evidence="1 2">JUB59</strain>
    </source>
</reference>
<keyword evidence="2" id="KW-1185">Reference proteome</keyword>
<gene>
    <name evidence="1" type="ORF">BZARG_03590</name>
</gene>
<proteinExistence type="predicted"/>
<dbReference type="Proteomes" id="UP000003730">
    <property type="component" value="Unassembled WGS sequence"/>
</dbReference>
<name>A0A4U8UHQ4_9FLAO</name>
<evidence type="ECO:0000313" key="2">
    <source>
        <dbReference type="Proteomes" id="UP000003730"/>
    </source>
</evidence>